<dbReference type="InterPro" id="IPR050679">
    <property type="entry name" value="Bact_HTH_transcr_reg"/>
</dbReference>
<comment type="caution">
    <text evidence="5">The sequence shown here is derived from an EMBL/GenBank/DDBJ whole genome shotgun (WGS) entry which is preliminary data.</text>
</comment>
<keyword evidence="1" id="KW-0805">Transcription regulation</keyword>
<dbReference type="PROSITE" id="PS50949">
    <property type="entry name" value="HTH_GNTR"/>
    <property type="match status" value="1"/>
</dbReference>
<dbReference type="SUPFAM" id="SSF46785">
    <property type="entry name" value="Winged helix' DNA-binding domain"/>
    <property type="match status" value="1"/>
</dbReference>
<dbReference type="InterPro" id="IPR036388">
    <property type="entry name" value="WH-like_DNA-bd_sf"/>
</dbReference>
<dbReference type="PANTHER" id="PTHR44846">
    <property type="entry name" value="MANNOSYL-D-GLYCERATE TRANSPORT/METABOLISM SYSTEM REPRESSOR MNGR-RELATED"/>
    <property type="match status" value="1"/>
</dbReference>
<dbReference type="InterPro" id="IPR000524">
    <property type="entry name" value="Tscrpt_reg_HTH_GntR"/>
</dbReference>
<dbReference type="AlphaFoldDB" id="X1UAX9"/>
<accession>X1UAX9</accession>
<feature type="domain" description="HTH gntR-type" evidence="4">
    <location>
        <begin position="15"/>
        <end position="83"/>
    </location>
</feature>
<evidence type="ECO:0000256" key="2">
    <source>
        <dbReference type="ARBA" id="ARBA00023125"/>
    </source>
</evidence>
<feature type="non-terminal residue" evidence="5">
    <location>
        <position position="146"/>
    </location>
</feature>
<dbReference type="PANTHER" id="PTHR44846:SF1">
    <property type="entry name" value="MANNOSYL-D-GLYCERATE TRANSPORT_METABOLISM SYSTEM REPRESSOR MNGR-RELATED"/>
    <property type="match status" value="1"/>
</dbReference>
<dbReference type="FunFam" id="1.10.10.10:FF:000079">
    <property type="entry name" value="GntR family transcriptional regulator"/>
    <property type="match status" value="1"/>
</dbReference>
<keyword evidence="3" id="KW-0804">Transcription</keyword>
<gene>
    <name evidence="5" type="ORF">S12H4_47986</name>
</gene>
<dbReference type="Gene3D" id="1.10.10.10">
    <property type="entry name" value="Winged helix-like DNA-binding domain superfamily/Winged helix DNA-binding domain"/>
    <property type="match status" value="1"/>
</dbReference>
<sequence length="146" mass="16955">MIKINVDTLDKNSPIPLYFQLEEILKERIEAGELQPGDLLFSEKELSEKYQISRPTIRQALRGLVNEGLLYREKGKGTFVAKPKIDYGFIQRLTTFYDDMVEKGFTPKTKVIKQEIKEVRGAIGKRLNIPKGDKIIFLHRIRFVED</sequence>
<organism evidence="5">
    <name type="scientific">marine sediment metagenome</name>
    <dbReference type="NCBI Taxonomy" id="412755"/>
    <lineage>
        <taxon>unclassified sequences</taxon>
        <taxon>metagenomes</taxon>
        <taxon>ecological metagenomes</taxon>
    </lineage>
</organism>
<dbReference type="GO" id="GO:0003677">
    <property type="term" value="F:DNA binding"/>
    <property type="evidence" value="ECO:0007669"/>
    <property type="project" value="UniProtKB-KW"/>
</dbReference>
<dbReference type="EMBL" id="BARW01029936">
    <property type="protein sequence ID" value="GAJ14654.1"/>
    <property type="molecule type" value="Genomic_DNA"/>
</dbReference>
<evidence type="ECO:0000259" key="4">
    <source>
        <dbReference type="PROSITE" id="PS50949"/>
    </source>
</evidence>
<dbReference type="InterPro" id="IPR036390">
    <property type="entry name" value="WH_DNA-bd_sf"/>
</dbReference>
<dbReference type="CDD" id="cd07377">
    <property type="entry name" value="WHTH_GntR"/>
    <property type="match status" value="1"/>
</dbReference>
<dbReference type="GO" id="GO:0003700">
    <property type="term" value="F:DNA-binding transcription factor activity"/>
    <property type="evidence" value="ECO:0007669"/>
    <property type="project" value="InterPro"/>
</dbReference>
<dbReference type="SMART" id="SM00345">
    <property type="entry name" value="HTH_GNTR"/>
    <property type="match status" value="1"/>
</dbReference>
<proteinExistence type="predicted"/>
<evidence type="ECO:0000256" key="1">
    <source>
        <dbReference type="ARBA" id="ARBA00023015"/>
    </source>
</evidence>
<dbReference type="PRINTS" id="PR00035">
    <property type="entry name" value="HTHGNTR"/>
</dbReference>
<evidence type="ECO:0000313" key="5">
    <source>
        <dbReference type="EMBL" id="GAJ14654.1"/>
    </source>
</evidence>
<evidence type="ECO:0000256" key="3">
    <source>
        <dbReference type="ARBA" id="ARBA00023163"/>
    </source>
</evidence>
<dbReference type="GO" id="GO:0045892">
    <property type="term" value="P:negative regulation of DNA-templated transcription"/>
    <property type="evidence" value="ECO:0007669"/>
    <property type="project" value="TreeGrafter"/>
</dbReference>
<reference evidence="5" key="1">
    <citation type="journal article" date="2014" name="Front. Microbiol.">
        <title>High frequency of phylogenetically diverse reductive dehalogenase-homologous genes in deep subseafloor sedimentary metagenomes.</title>
        <authorList>
            <person name="Kawai M."/>
            <person name="Futagami T."/>
            <person name="Toyoda A."/>
            <person name="Takaki Y."/>
            <person name="Nishi S."/>
            <person name="Hori S."/>
            <person name="Arai W."/>
            <person name="Tsubouchi T."/>
            <person name="Morono Y."/>
            <person name="Uchiyama I."/>
            <person name="Ito T."/>
            <person name="Fujiyama A."/>
            <person name="Inagaki F."/>
            <person name="Takami H."/>
        </authorList>
    </citation>
    <scope>NUCLEOTIDE SEQUENCE</scope>
    <source>
        <strain evidence="5">Expedition CK06-06</strain>
    </source>
</reference>
<dbReference type="Gene3D" id="3.40.1410.10">
    <property type="entry name" value="Chorismate lyase-like"/>
    <property type="match status" value="1"/>
</dbReference>
<dbReference type="SUPFAM" id="SSF64288">
    <property type="entry name" value="Chorismate lyase-like"/>
    <property type="match status" value="1"/>
</dbReference>
<dbReference type="Pfam" id="PF00392">
    <property type="entry name" value="GntR"/>
    <property type="match status" value="1"/>
</dbReference>
<dbReference type="InterPro" id="IPR028978">
    <property type="entry name" value="Chorismate_lyase_/UTRA_dom_sf"/>
</dbReference>
<keyword evidence="2" id="KW-0238">DNA-binding</keyword>
<name>X1UAX9_9ZZZZ</name>
<protein>
    <recommendedName>
        <fullName evidence="4">HTH gntR-type domain-containing protein</fullName>
    </recommendedName>
</protein>